<comment type="similarity">
    <text evidence="3">Belongs to the VPS52 family.</text>
</comment>
<dbReference type="GO" id="GO:0000938">
    <property type="term" value="C:GARP complex"/>
    <property type="evidence" value="ECO:0007669"/>
    <property type="project" value="TreeGrafter"/>
</dbReference>
<comment type="subcellular location">
    <subcellularLocation>
        <location evidence="2">Golgi apparatus</location>
        <location evidence="2">trans-Golgi network</location>
    </subcellularLocation>
    <subcellularLocation>
        <location evidence="1">Membrane</location>
        <topology evidence="1">Multi-pass membrane protein</topology>
    </subcellularLocation>
</comment>
<organism evidence="15 16">
    <name type="scientific">Folsomia candida</name>
    <name type="common">Springtail</name>
    <dbReference type="NCBI Taxonomy" id="158441"/>
    <lineage>
        <taxon>Eukaryota</taxon>
        <taxon>Metazoa</taxon>
        <taxon>Ecdysozoa</taxon>
        <taxon>Arthropoda</taxon>
        <taxon>Hexapoda</taxon>
        <taxon>Collembola</taxon>
        <taxon>Entomobryomorpha</taxon>
        <taxon>Isotomoidea</taxon>
        <taxon>Isotomidae</taxon>
        <taxon>Proisotominae</taxon>
        <taxon>Folsomia</taxon>
    </lineage>
</organism>
<dbReference type="Gene3D" id="1.10.287.70">
    <property type="match status" value="1"/>
</dbReference>
<dbReference type="PANTHER" id="PTHR14190">
    <property type="entry name" value="SUPPRESSOR OF ACTIN MUTATIONS 2/VACUOLAR PROTEIN SORTING 52"/>
    <property type="match status" value="1"/>
</dbReference>
<evidence type="ECO:0000256" key="10">
    <source>
        <dbReference type="ARBA" id="ARBA00023065"/>
    </source>
</evidence>
<evidence type="ECO:0000313" key="15">
    <source>
        <dbReference type="EMBL" id="OXA57720.1"/>
    </source>
</evidence>
<dbReference type="Proteomes" id="UP000198287">
    <property type="component" value="Unassembled WGS sequence"/>
</dbReference>
<evidence type="ECO:0000256" key="5">
    <source>
        <dbReference type="ARBA" id="ARBA00022448"/>
    </source>
</evidence>
<evidence type="ECO:0000256" key="8">
    <source>
        <dbReference type="ARBA" id="ARBA00022989"/>
    </source>
</evidence>
<dbReference type="InterPro" id="IPR048361">
    <property type="entry name" value="Vps52_C"/>
</dbReference>
<dbReference type="GO" id="GO:0015031">
    <property type="term" value="P:protein transport"/>
    <property type="evidence" value="ECO:0007669"/>
    <property type="project" value="UniProtKB-KW"/>
</dbReference>
<evidence type="ECO:0000256" key="11">
    <source>
        <dbReference type="ARBA" id="ARBA00023136"/>
    </source>
</evidence>
<keyword evidence="11 13" id="KW-0472">Membrane</keyword>
<dbReference type="GO" id="GO:0042147">
    <property type="term" value="P:retrograde transport, endosome to Golgi"/>
    <property type="evidence" value="ECO:0007669"/>
    <property type="project" value="TreeGrafter"/>
</dbReference>
<dbReference type="PANTHER" id="PTHR14190:SF7">
    <property type="entry name" value="VACUOLAR PROTEIN SORTING-ASSOCIATED PROTEIN 52 HOMOLOG"/>
    <property type="match status" value="1"/>
</dbReference>
<dbReference type="GO" id="GO:0007041">
    <property type="term" value="P:lysosomal transport"/>
    <property type="evidence" value="ECO:0007669"/>
    <property type="project" value="TreeGrafter"/>
</dbReference>
<dbReference type="EMBL" id="LNIX01000003">
    <property type="protein sequence ID" value="OXA57720.1"/>
    <property type="molecule type" value="Genomic_DNA"/>
</dbReference>
<keyword evidence="5" id="KW-0813">Transport</keyword>
<dbReference type="SUPFAM" id="SSF81324">
    <property type="entry name" value="Voltage-gated potassium channels"/>
    <property type="match status" value="1"/>
</dbReference>
<dbReference type="InterPro" id="IPR007258">
    <property type="entry name" value="Vps52"/>
</dbReference>
<evidence type="ECO:0000256" key="1">
    <source>
        <dbReference type="ARBA" id="ARBA00004141"/>
    </source>
</evidence>
<keyword evidence="16" id="KW-1185">Reference proteome</keyword>
<evidence type="ECO:0000256" key="2">
    <source>
        <dbReference type="ARBA" id="ARBA00004601"/>
    </source>
</evidence>
<dbReference type="GO" id="GO:0016020">
    <property type="term" value="C:membrane"/>
    <property type="evidence" value="ECO:0007669"/>
    <property type="project" value="UniProtKB-SubCell"/>
</dbReference>
<dbReference type="AlphaFoldDB" id="A0A226EKA4"/>
<dbReference type="GO" id="GO:0005249">
    <property type="term" value="F:voltage-gated potassium channel activity"/>
    <property type="evidence" value="ECO:0007669"/>
    <property type="project" value="InterPro"/>
</dbReference>
<comment type="caution">
    <text evidence="15">The sequence shown here is derived from an EMBL/GenBank/DDBJ whole genome shotgun (WGS) entry which is preliminary data.</text>
</comment>
<evidence type="ECO:0000256" key="6">
    <source>
        <dbReference type="ARBA" id="ARBA00022692"/>
    </source>
</evidence>
<dbReference type="Gene3D" id="1.10.287.630">
    <property type="entry name" value="Helix hairpin bin"/>
    <property type="match status" value="1"/>
</dbReference>
<dbReference type="Pfam" id="PF20655">
    <property type="entry name" value="Vps52_C"/>
    <property type="match status" value="1"/>
</dbReference>
<feature type="transmembrane region" description="Helical" evidence="13">
    <location>
        <begin position="790"/>
        <end position="815"/>
    </location>
</feature>
<evidence type="ECO:0000256" key="13">
    <source>
        <dbReference type="SAM" id="Phobius"/>
    </source>
</evidence>
<sequence length="1127" mass="129260">MDAASLLEEVSPEIEHLVREALQSQGDLREYSKNIEKELREAENEAIKDYIHESVNIANLHNQIGDCDKILEDMEKMLLGFQGELGSLSSEIETLQKQSISMSVQLCNRQAVRGELSSFVDDMVVSDTLIRTILDTPATEPIFTDQLKILGQKAQFVNSVRDTKAAKDVADVIEKLTVRATAKVREYLLQQTYKFRKPVTNYQIPQNGLLKHKFFFEFLLKNERQVAKEIKDEYIDTMSKVYYSYFKTYAARLAKKQTSETATKDHVLAAAEEVKGKNPLFSLGSRADLLNDLEAPALVPHAWNGPPLPYEALFRSLIFTLVDNACREYLFLGDFFMVKTTILMDLFHQVMGKTLGQLLSVVDEGTSNSWDGIGLLLCAHIVLRLQMVTHKRAVPALDHLFSAALDYIWPAFDRALSANAFSLKGCETMPTDLMPHYITRRYAELSSGLAVIDAGFPQERVRKSLLWLAEEMEPNLIRMASAFQERSKQLVFLINNFDLILSVHMEKGQEPKESDRFRVSLNKKTAEYAEETLSPHFGTLIQFVREAENMIQGNHSQLLAKEEARVSAIIINFGATWKQAIDSVNREVMSSFPSFRTGATVLQQALTLLIQYYHRFQKILADHMPSLTSRQDLVNIHQLMVEVKNWSWEILVTFALLVTLIRQPILISYMSETLTGQDELIMSSVFSVLFLIDIVLNFRTGIVRAQSDSIILDPTLIARNYLKTWFIIDVFSTIPYDTVLLVVMKVDSIDHEKLAIFKYIRLLELLKIFRLSRVIRYVTRFQEALVLNSLYIRVINLHIVIFFTLHWISCMHYLVADMFNAGYSPPKSNTWVTQLKLWHQPVFIQYINSVIRALSNMACLGYGNEVPREPEDIITTIMSIMVGATFFALFVGNLSSILINMDVAQKKYAEVLNQVMEYMRFKQVPKELQHRVILYYEQRYRRNFFNENIILENVSDVLRKELQMFNCRSLVEAVPLMQGLPQGIIQGIVYLPQDIIISSNTLGDSMFFIEHGAVAVLAPSGRSIATLKDGDFFGEMSLMTNERRNSTVVATSFCDVYQLSRRDFEEVIVGYPEVYTHLIKTAEQRVKQLGAEPKTEDMHHVKHYQAEETLKKKIYKRFKKTEYDDCL</sequence>
<evidence type="ECO:0000256" key="3">
    <source>
        <dbReference type="ARBA" id="ARBA00008180"/>
    </source>
</evidence>
<keyword evidence="8 13" id="KW-1133">Transmembrane helix</keyword>
<keyword evidence="12" id="KW-0407">Ion channel</keyword>
<dbReference type="InterPro" id="IPR014710">
    <property type="entry name" value="RmlC-like_jellyroll"/>
</dbReference>
<dbReference type="GO" id="GO:0006896">
    <property type="term" value="P:Golgi to vacuole transport"/>
    <property type="evidence" value="ECO:0007669"/>
    <property type="project" value="TreeGrafter"/>
</dbReference>
<evidence type="ECO:0000256" key="12">
    <source>
        <dbReference type="ARBA" id="ARBA00023303"/>
    </source>
</evidence>
<gene>
    <name evidence="15" type="ORF">Fcan01_07446</name>
</gene>
<dbReference type="SUPFAM" id="SSF51206">
    <property type="entry name" value="cAMP-binding domain-like"/>
    <property type="match status" value="1"/>
</dbReference>
<proteinExistence type="inferred from homology"/>
<dbReference type="CDD" id="cd00038">
    <property type="entry name" value="CAP_ED"/>
    <property type="match status" value="1"/>
</dbReference>
<feature type="transmembrane region" description="Helical" evidence="13">
    <location>
        <begin position="680"/>
        <end position="702"/>
    </location>
</feature>
<keyword evidence="7" id="KW-0653">Protein transport</keyword>
<accession>A0A226EKA4</accession>
<evidence type="ECO:0000256" key="4">
    <source>
        <dbReference type="ARBA" id="ARBA00017083"/>
    </source>
</evidence>
<dbReference type="InterPro" id="IPR018490">
    <property type="entry name" value="cNMP-bd_dom_sf"/>
</dbReference>
<dbReference type="InterPro" id="IPR000595">
    <property type="entry name" value="cNMP-bd_dom"/>
</dbReference>
<dbReference type="GO" id="GO:0005829">
    <property type="term" value="C:cytosol"/>
    <property type="evidence" value="ECO:0007669"/>
    <property type="project" value="GOC"/>
</dbReference>
<dbReference type="InterPro" id="IPR005821">
    <property type="entry name" value="Ion_trans_dom"/>
</dbReference>
<reference evidence="15 16" key="1">
    <citation type="submission" date="2015-12" db="EMBL/GenBank/DDBJ databases">
        <title>The genome of Folsomia candida.</title>
        <authorList>
            <person name="Faddeeva A."/>
            <person name="Derks M.F."/>
            <person name="Anvar Y."/>
            <person name="Smit S."/>
            <person name="Van Straalen N."/>
            <person name="Roelofs D."/>
        </authorList>
    </citation>
    <scope>NUCLEOTIDE SEQUENCE [LARGE SCALE GENOMIC DNA]</scope>
    <source>
        <strain evidence="15 16">VU population</strain>
        <tissue evidence="15">Whole body</tissue>
    </source>
</reference>
<keyword evidence="10" id="KW-0406">Ion transport</keyword>
<dbReference type="GO" id="GO:0019905">
    <property type="term" value="F:syntaxin binding"/>
    <property type="evidence" value="ECO:0007669"/>
    <property type="project" value="TreeGrafter"/>
</dbReference>
<dbReference type="InterPro" id="IPR048319">
    <property type="entry name" value="Vps52_CC"/>
</dbReference>
<dbReference type="OrthoDB" id="2021138at2759"/>
<feature type="transmembrane region" description="Helical" evidence="13">
    <location>
        <begin position="873"/>
        <end position="899"/>
    </location>
</feature>
<dbReference type="STRING" id="158441.A0A226EKA4"/>
<keyword evidence="6 13" id="KW-0812">Transmembrane</keyword>
<dbReference type="SMART" id="SM00100">
    <property type="entry name" value="cNMP"/>
    <property type="match status" value="1"/>
</dbReference>
<keyword evidence="9" id="KW-0333">Golgi apparatus</keyword>
<dbReference type="GO" id="GO:0032456">
    <property type="term" value="P:endocytic recycling"/>
    <property type="evidence" value="ECO:0007669"/>
    <property type="project" value="TreeGrafter"/>
</dbReference>
<dbReference type="Pfam" id="PF00027">
    <property type="entry name" value="cNMP_binding"/>
    <property type="match status" value="1"/>
</dbReference>
<dbReference type="Pfam" id="PF04129">
    <property type="entry name" value="Vps52_CC"/>
    <property type="match status" value="1"/>
</dbReference>
<dbReference type="Pfam" id="PF00520">
    <property type="entry name" value="Ion_trans"/>
    <property type="match status" value="1"/>
</dbReference>
<dbReference type="OMA" id="LYIRVIN"/>
<evidence type="ECO:0000256" key="9">
    <source>
        <dbReference type="ARBA" id="ARBA00023034"/>
    </source>
</evidence>
<evidence type="ECO:0000259" key="14">
    <source>
        <dbReference type="PROSITE" id="PS50042"/>
    </source>
</evidence>
<dbReference type="Gene3D" id="2.60.120.10">
    <property type="entry name" value="Jelly Rolls"/>
    <property type="match status" value="1"/>
</dbReference>
<dbReference type="PROSITE" id="PS50042">
    <property type="entry name" value="CNMP_BINDING_3"/>
    <property type="match status" value="1"/>
</dbReference>
<evidence type="ECO:0000256" key="7">
    <source>
        <dbReference type="ARBA" id="ARBA00022927"/>
    </source>
</evidence>
<feature type="domain" description="Cyclic nucleotide-binding" evidence="14">
    <location>
        <begin position="990"/>
        <end position="1085"/>
    </location>
</feature>
<name>A0A226EKA4_FOLCA</name>
<evidence type="ECO:0000313" key="16">
    <source>
        <dbReference type="Proteomes" id="UP000198287"/>
    </source>
</evidence>
<dbReference type="InterPro" id="IPR003938">
    <property type="entry name" value="K_chnl_volt-dep_EAG/ELK/ERG"/>
</dbReference>
<protein>
    <recommendedName>
        <fullName evidence="4">Vacuolar protein sorting-associated protein 52 homolog</fullName>
    </recommendedName>
</protein>
<dbReference type="PRINTS" id="PR01463">
    <property type="entry name" value="EAGCHANLFMLY"/>
</dbReference>